<dbReference type="Pfam" id="PF07676">
    <property type="entry name" value="PD40"/>
    <property type="match status" value="4"/>
</dbReference>
<dbReference type="PROSITE" id="PS50005">
    <property type="entry name" value="TPR"/>
    <property type="match status" value="1"/>
</dbReference>
<dbReference type="Gene3D" id="2.120.10.30">
    <property type="entry name" value="TolB, C-terminal domain"/>
    <property type="match status" value="1"/>
</dbReference>
<dbReference type="AlphaFoldDB" id="A0A9D9DRK3"/>
<dbReference type="Proteomes" id="UP000823612">
    <property type="component" value="Unassembled WGS sequence"/>
</dbReference>
<dbReference type="PANTHER" id="PTHR30329">
    <property type="entry name" value="STATOR ELEMENT OF FLAGELLAR MOTOR COMPLEX"/>
    <property type="match status" value="1"/>
</dbReference>
<evidence type="ECO:0000313" key="7">
    <source>
        <dbReference type="EMBL" id="MBO8432311.1"/>
    </source>
</evidence>
<dbReference type="InterPro" id="IPR019734">
    <property type="entry name" value="TPR_rpt"/>
</dbReference>
<dbReference type="Pfam" id="PF00691">
    <property type="entry name" value="OmpA"/>
    <property type="match status" value="1"/>
</dbReference>
<evidence type="ECO:0000256" key="2">
    <source>
        <dbReference type="ARBA" id="ARBA00023136"/>
    </source>
</evidence>
<organism evidence="7 8">
    <name type="scientific">Candidatus Pullibacteroides excrementavium</name>
    <dbReference type="NCBI Taxonomy" id="2840905"/>
    <lineage>
        <taxon>Bacteria</taxon>
        <taxon>Pseudomonadati</taxon>
        <taxon>Bacteroidota</taxon>
        <taxon>Bacteroidia</taxon>
        <taxon>Bacteroidales</taxon>
        <taxon>Candidatus Pullibacteroides</taxon>
    </lineage>
</organism>
<evidence type="ECO:0000256" key="3">
    <source>
        <dbReference type="ARBA" id="ARBA00023237"/>
    </source>
</evidence>
<dbReference type="InterPro" id="IPR050330">
    <property type="entry name" value="Bact_OuterMem_StrucFunc"/>
</dbReference>
<accession>A0A9D9DRK3</accession>
<dbReference type="Gene3D" id="3.30.1330.60">
    <property type="entry name" value="OmpA-like domain"/>
    <property type="match status" value="1"/>
</dbReference>
<name>A0A9D9DRK3_9BACT</name>
<dbReference type="InterPro" id="IPR006665">
    <property type="entry name" value="OmpA-like"/>
</dbReference>
<dbReference type="InterPro" id="IPR011990">
    <property type="entry name" value="TPR-like_helical_dom_sf"/>
</dbReference>
<reference evidence="7" key="2">
    <citation type="journal article" date="2021" name="PeerJ">
        <title>Extensive microbial diversity within the chicken gut microbiome revealed by metagenomics and culture.</title>
        <authorList>
            <person name="Gilroy R."/>
            <person name="Ravi A."/>
            <person name="Getino M."/>
            <person name="Pursley I."/>
            <person name="Horton D.L."/>
            <person name="Alikhan N.F."/>
            <person name="Baker D."/>
            <person name="Gharbi K."/>
            <person name="Hall N."/>
            <person name="Watson M."/>
            <person name="Adriaenssens E.M."/>
            <person name="Foster-Nyarko E."/>
            <person name="Jarju S."/>
            <person name="Secka A."/>
            <person name="Antonio M."/>
            <person name="Oren A."/>
            <person name="Chaudhuri R.R."/>
            <person name="La Ragione R."/>
            <person name="Hildebrand F."/>
            <person name="Pallen M.J."/>
        </authorList>
    </citation>
    <scope>NUCLEOTIDE SEQUENCE</scope>
    <source>
        <strain evidence="7">2889</strain>
    </source>
</reference>
<feature type="repeat" description="TPR" evidence="4">
    <location>
        <begin position="24"/>
        <end position="57"/>
    </location>
</feature>
<comment type="subcellular location">
    <subcellularLocation>
        <location evidence="1">Cell outer membrane</location>
    </subcellularLocation>
</comment>
<dbReference type="SUPFAM" id="SSF48452">
    <property type="entry name" value="TPR-like"/>
    <property type="match status" value="1"/>
</dbReference>
<evidence type="ECO:0000256" key="4">
    <source>
        <dbReference type="PROSITE-ProRule" id="PRU00339"/>
    </source>
</evidence>
<dbReference type="CDD" id="cd15482">
    <property type="entry name" value="Sialidase_non-viral"/>
    <property type="match status" value="1"/>
</dbReference>
<evidence type="ECO:0000259" key="6">
    <source>
        <dbReference type="PROSITE" id="PS51123"/>
    </source>
</evidence>
<dbReference type="PANTHER" id="PTHR30329:SF21">
    <property type="entry name" value="LIPOPROTEIN YIAD-RELATED"/>
    <property type="match status" value="1"/>
</dbReference>
<evidence type="ECO:0000313" key="8">
    <source>
        <dbReference type="Proteomes" id="UP000823612"/>
    </source>
</evidence>
<keyword evidence="3" id="KW-0998">Cell outer membrane</keyword>
<reference evidence="7" key="1">
    <citation type="submission" date="2020-10" db="EMBL/GenBank/DDBJ databases">
        <authorList>
            <person name="Gilroy R."/>
        </authorList>
    </citation>
    <scope>NUCLEOTIDE SEQUENCE</scope>
    <source>
        <strain evidence="7">2889</strain>
    </source>
</reference>
<dbReference type="EMBL" id="JADIMZ010000045">
    <property type="protein sequence ID" value="MBO8432311.1"/>
    <property type="molecule type" value="Genomic_DNA"/>
</dbReference>
<feature type="domain" description="OmpA-like" evidence="6">
    <location>
        <begin position="484"/>
        <end position="598"/>
    </location>
</feature>
<dbReference type="GO" id="GO:0009279">
    <property type="term" value="C:cell outer membrane"/>
    <property type="evidence" value="ECO:0007669"/>
    <property type="project" value="UniProtKB-SubCell"/>
</dbReference>
<keyword evidence="2 5" id="KW-0472">Membrane</keyword>
<dbReference type="InterPro" id="IPR011659">
    <property type="entry name" value="WD40"/>
</dbReference>
<protein>
    <submittedName>
        <fullName evidence="7">PD40 domain-containing protein</fullName>
    </submittedName>
</protein>
<dbReference type="SUPFAM" id="SSF82171">
    <property type="entry name" value="DPP6 N-terminal domain-like"/>
    <property type="match status" value="1"/>
</dbReference>
<feature type="non-terminal residue" evidence="7">
    <location>
        <position position="1"/>
    </location>
</feature>
<evidence type="ECO:0000256" key="5">
    <source>
        <dbReference type="PROSITE-ProRule" id="PRU00473"/>
    </source>
</evidence>
<dbReference type="SUPFAM" id="SSF103088">
    <property type="entry name" value="OmpA-like"/>
    <property type="match status" value="1"/>
</dbReference>
<dbReference type="SMART" id="SM00028">
    <property type="entry name" value="TPR"/>
    <property type="match status" value="2"/>
</dbReference>
<dbReference type="CDD" id="cd07185">
    <property type="entry name" value="OmpA_C-like"/>
    <property type="match status" value="1"/>
</dbReference>
<dbReference type="InterPro" id="IPR036737">
    <property type="entry name" value="OmpA-like_sf"/>
</dbReference>
<dbReference type="PROSITE" id="PS51123">
    <property type="entry name" value="OMPA_2"/>
    <property type="match status" value="1"/>
</dbReference>
<dbReference type="Gene3D" id="1.25.40.10">
    <property type="entry name" value="Tetratricopeptide repeat domain"/>
    <property type="match status" value="1"/>
</dbReference>
<dbReference type="PRINTS" id="PR01021">
    <property type="entry name" value="OMPADOMAIN"/>
</dbReference>
<gene>
    <name evidence="7" type="ORF">IAB08_03325</name>
</gene>
<comment type="caution">
    <text evidence="7">The sequence shown here is derived from an EMBL/GenBank/DDBJ whole genome shotgun (WGS) entry which is preliminary data.</text>
</comment>
<dbReference type="InterPro" id="IPR011042">
    <property type="entry name" value="6-blade_b-propeller_TolB-like"/>
</dbReference>
<sequence>YQYGHTDQAWKFLAIAQNTEDCFADLHLLKAILYEDARMTDSAILSYQRALSIDPECFHNAYYYLALLESSSGQYEKAEEHFARFIAYPDISENLKAKATLARYRNNEALLLKKDAKEFHPINLGSNINTENDEYLPSLSLDGNTFIFTRRYLKDDPTPHLEEDFFFSTKDSAGAWQKAVPFPQPINSSQNEGAINVSPDGRYLFFAGCNREDGWGSCDIYVSIRKGGEWSKPVNLGMPVNSMYWESQPCMSSDGKTLYFTSNRPGGFGGSDIWKSELSANGSWSTPVNLGHNINTPGDENSPFLHPDGKTLYFSSNGHPGMGGFDLFLSRMNDNGDWGTAQNLGYPINTAADETTLSVNSKGDTAYFASDNLNGYGKKDIYSFYLYEQARPITVSFMEGHVSDIKTGKPLPARFELINLQTGIVRIESYADAQNGKFLVCLPTDETFALNVSCTGYLFHSEHIALDSRYQTEPLHKEIRLHPIEPEAKVVLENIFYATGKYQIKEESMAELDKIYRFLTANPHLRIEIGGHTDDQGSYDFNRHLSLMRAQAVADYLIRRGIDSTRVKAAGYGFDQPVGDNRTQEGRAQNRRTELKIL</sequence>
<dbReference type="InterPro" id="IPR006664">
    <property type="entry name" value="OMP_bac"/>
</dbReference>
<proteinExistence type="predicted"/>
<evidence type="ECO:0000256" key="1">
    <source>
        <dbReference type="ARBA" id="ARBA00004442"/>
    </source>
</evidence>
<keyword evidence="4" id="KW-0802">TPR repeat</keyword>